<dbReference type="EMBL" id="SORL01000007">
    <property type="protein sequence ID" value="TDY64176.1"/>
    <property type="molecule type" value="Genomic_DNA"/>
</dbReference>
<dbReference type="RefSeq" id="WP_133966438.1">
    <property type="nucleotide sequence ID" value="NZ_SORL01000007.1"/>
</dbReference>
<name>A0A4R8MJJ5_9FLAO</name>
<accession>A0A4R8MJJ5</accession>
<keyword evidence="2" id="KW-1185">Reference proteome</keyword>
<evidence type="ECO:0000313" key="2">
    <source>
        <dbReference type="Proteomes" id="UP000294824"/>
    </source>
</evidence>
<sequence>MIDNIKYATISDIYVKDLMFYNENDIPNLIKFCKNNNITCLPGRDRKSCYKLIGHEFKSAKLSPDLVCNPTDLLFDSKTLDKFKSGNHDEVLFVIEKKTIKGVVHVTDYNNSFINFETYKLVYQFENLIRKYLIKKNETNDSLISWMKEEGQNNSHFEKRYKECMPDDYSKKEMEKNRRLNFNPFQTFFLNDLLYFLISKNYLSSKFNVNSVESIKIVRNWVAHNKDLAHLKFGGQFPIYQIKELERFVKHINIFFERYEELDFSLKEMCLK</sequence>
<protein>
    <submittedName>
        <fullName evidence="1">Uncharacterized protein</fullName>
    </submittedName>
</protein>
<evidence type="ECO:0000313" key="1">
    <source>
        <dbReference type="EMBL" id="TDY64176.1"/>
    </source>
</evidence>
<comment type="caution">
    <text evidence="1">The sequence shown here is derived from an EMBL/GenBank/DDBJ whole genome shotgun (WGS) entry which is preliminary data.</text>
</comment>
<proteinExistence type="predicted"/>
<reference evidence="1 2" key="1">
    <citation type="submission" date="2019-03" db="EMBL/GenBank/DDBJ databases">
        <title>Genomic Encyclopedia of Type Strains, Phase III (KMG-III): the genomes of soil and plant-associated and newly described type strains.</title>
        <authorList>
            <person name="Whitman W."/>
        </authorList>
    </citation>
    <scope>NUCLEOTIDE SEQUENCE [LARGE SCALE GENOMIC DNA]</scope>
    <source>
        <strain evidence="1 2">CECT 8301</strain>
    </source>
</reference>
<organism evidence="1 2">
    <name type="scientific">Algibacter lectus</name>
    <dbReference type="NCBI Taxonomy" id="221126"/>
    <lineage>
        <taxon>Bacteria</taxon>
        <taxon>Pseudomonadati</taxon>
        <taxon>Bacteroidota</taxon>
        <taxon>Flavobacteriia</taxon>
        <taxon>Flavobacteriales</taxon>
        <taxon>Flavobacteriaceae</taxon>
        <taxon>Algibacter</taxon>
    </lineage>
</organism>
<dbReference type="Proteomes" id="UP000294824">
    <property type="component" value="Unassembled WGS sequence"/>
</dbReference>
<gene>
    <name evidence="1" type="ORF">DFQ06_1079</name>
</gene>
<dbReference type="AlphaFoldDB" id="A0A4R8MJJ5"/>